<dbReference type="Gene3D" id="1.25.40.10">
    <property type="entry name" value="Tetratricopeptide repeat domain"/>
    <property type="match status" value="1"/>
</dbReference>
<keyword evidence="1" id="KW-0597">Phosphoprotein</keyword>
<feature type="compositionally biased region" description="Low complexity" evidence="2">
    <location>
        <begin position="609"/>
        <end position="628"/>
    </location>
</feature>
<keyword evidence="5" id="KW-1185">Reference proteome</keyword>
<feature type="region of interest" description="Disordered" evidence="2">
    <location>
        <begin position="703"/>
        <end position="729"/>
    </location>
</feature>
<dbReference type="EMBL" id="JAAAUQ010000442">
    <property type="protein sequence ID" value="KAF9150202.1"/>
    <property type="molecule type" value="Genomic_DNA"/>
</dbReference>
<feature type="domain" description="PH" evidence="3">
    <location>
        <begin position="432"/>
        <end position="541"/>
    </location>
</feature>
<feature type="compositionally biased region" description="Polar residues" evidence="2">
    <location>
        <begin position="75"/>
        <end position="94"/>
    </location>
</feature>
<protein>
    <recommendedName>
        <fullName evidence="3">PH domain-containing protein</fullName>
    </recommendedName>
</protein>
<dbReference type="InterPro" id="IPR011993">
    <property type="entry name" value="PH-like_dom_sf"/>
</dbReference>
<dbReference type="SMART" id="SM00233">
    <property type="entry name" value="PH"/>
    <property type="match status" value="1"/>
</dbReference>
<dbReference type="AlphaFoldDB" id="A0A9P5RZR6"/>
<reference evidence="4" key="1">
    <citation type="journal article" date="2020" name="Fungal Divers.">
        <title>Resolving the Mortierellaceae phylogeny through synthesis of multi-gene phylogenetics and phylogenomics.</title>
        <authorList>
            <person name="Vandepol N."/>
            <person name="Liber J."/>
            <person name="Desiro A."/>
            <person name="Na H."/>
            <person name="Kennedy M."/>
            <person name="Barry K."/>
            <person name="Grigoriev I.V."/>
            <person name="Miller A.N."/>
            <person name="O'Donnell K."/>
            <person name="Stajich J.E."/>
            <person name="Bonito G."/>
        </authorList>
    </citation>
    <scope>NUCLEOTIDE SEQUENCE</scope>
    <source>
        <strain evidence="4">NRRL 6426</strain>
    </source>
</reference>
<dbReference type="InterPro" id="IPR046869">
    <property type="entry name" value="SLM1/RGC1-like_PH"/>
</dbReference>
<dbReference type="InterPro" id="IPR024318">
    <property type="entry name" value="Nro1/ETT1"/>
</dbReference>
<dbReference type="PROSITE" id="PS50003">
    <property type="entry name" value="PH_DOMAIN"/>
    <property type="match status" value="1"/>
</dbReference>
<feature type="compositionally biased region" description="Polar residues" evidence="2">
    <location>
        <begin position="555"/>
        <end position="585"/>
    </location>
</feature>
<dbReference type="InterPro" id="IPR001849">
    <property type="entry name" value="PH_domain"/>
</dbReference>
<proteinExistence type="predicted"/>
<feature type="compositionally biased region" description="Polar residues" evidence="2">
    <location>
        <begin position="703"/>
        <end position="712"/>
    </location>
</feature>
<feature type="compositionally biased region" description="Low complexity" evidence="2">
    <location>
        <begin position="18"/>
        <end position="49"/>
    </location>
</feature>
<feature type="compositionally biased region" description="Low complexity" evidence="2">
    <location>
        <begin position="778"/>
        <end position="790"/>
    </location>
</feature>
<dbReference type="GO" id="GO:0005634">
    <property type="term" value="C:nucleus"/>
    <property type="evidence" value="ECO:0007669"/>
    <property type="project" value="InterPro"/>
</dbReference>
<feature type="region of interest" description="Disordered" evidence="2">
    <location>
        <begin position="750"/>
        <end position="790"/>
    </location>
</feature>
<dbReference type="Pfam" id="PF20400">
    <property type="entry name" value="BAR_4"/>
    <property type="match status" value="1"/>
</dbReference>
<feature type="region of interest" description="Disordered" evidence="2">
    <location>
        <begin position="555"/>
        <end position="628"/>
    </location>
</feature>
<evidence type="ECO:0000313" key="4">
    <source>
        <dbReference type="EMBL" id="KAF9150202.1"/>
    </source>
</evidence>
<feature type="region of interest" description="Disordered" evidence="2">
    <location>
        <begin position="1"/>
        <end position="158"/>
    </location>
</feature>
<dbReference type="SUPFAM" id="SSF50729">
    <property type="entry name" value="PH domain-like"/>
    <property type="match status" value="1"/>
</dbReference>
<comment type="caution">
    <text evidence="4">The sequence shown here is derived from an EMBL/GenBank/DDBJ whole genome shotgun (WGS) entry which is preliminary data.</text>
</comment>
<dbReference type="Pfam" id="PF12753">
    <property type="entry name" value="Nro1"/>
    <property type="match status" value="1"/>
</dbReference>
<name>A0A9P5RZR6_9FUNG</name>
<dbReference type="InterPro" id="IPR011990">
    <property type="entry name" value="TPR-like_helical_dom_sf"/>
</dbReference>
<organism evidence="4 5">
    <name type="scientific">Linnemannia schmuckeri</name>
    <dbReference type="NCBI Taxonomy" id="64567"/>
    <lineage>
        <taxon>Eukaryota</taxon>
        <taxon>Fungi</taxon>
        <taxon>Fungi incertae sedis</taxon>
        <taxon>Mucoromycota</taxon>
        <taxon>Mortierellomycotina</taxon>
        <taxon>Mortierellomycetes</taxon>
        <taxon>Mortierellales</taxon>
        <taxon>Mortierellaceae</taxon>
        <taxon>Linnemannia</taxon>
    </lineage>
</organism>
<evidence type="ECO:0000256" key="2">
    <source>
        <dbReference type="SAM" id="MobiDB-lite"/>
    </source>
</evidence>
<dbReference type="Pfam" id="PF20399">
    <property type="entry name" value="PH_20"/>
    <property type="match status" value="1"/>
</dbReference>
<gene>
    <name evidence="4" type="ORF">BG015_007999</name>
</gene>
<dbReference type="InterPro" id="IPR046868">
    <property type="entry name" value="BAR_4"/>
</dbReference>
<dbReference type="PANTHER" id="PTHR31941:SF1">
    <property type="entry name" value="CYTOSKELETAL SIGNALING PROTEIN SLM1"/>
    <property type="match status" value="1"/>
</dbReference>
<feature type="compositionally biased region" description="Acidic residues" evidence="2">
    <location>
        <begin position="1049"/>
        <end position="1069"/>
    </location>
</feature>
<feature type="compositionally biased region" description="Gly residues" evidence="2">
    <location>
        <begin position="62"/>
        <end position="74"/>
    </location>
</feature>
<evidence type="ECO:0000256" key="1">
    <source>
        <dbReference type="ARBA" id="ARBA00022553"/>
    </source>
</evidence>
<dbReference type="Proteomes" id="UP000748756">
    <property type="component" value="Unassembled WGS sequence"/>
</dbReference>
<dbReference type="PANTHER" id="PTHR31941">
    <property type="entry name" value="CYTOSKELETAL SIGNALING PROTEIN SLM1"/>
    <property type="match status" value="1"/>
</dbReference>
<sequence length="1168" mass="125955">MDSTIGKAFSRTFGRKSSVAAPKPTTTTATSPPASPQPAAAAVPPQKQVFIDTHPDTLATNGGHGRGKFSGGGQNSLLSPDSIPSPTLQATVSPPDSAVPFSSEKSTDPPVHFATNGNGGVTGAMSPRMTHTSHMRESTAMSTTSTDEETVPATGDKDGLNPADMLLSRLISYQAIVRNLQHYFAEIAMVEEGTSKAMQRATASIYVPFKDGHQFVDKGGLQDVCIGVRDSAKIRSEQHAAVARFVDETVVKNLRRLKHEIKSKTKALKADSGLYNMKVFKERAASQERIGQLAKAIGFLENVRGGHHPDAHSDPYLIHLALKRQLAKQVHEENLFARGLQQCQEQIRIFEAHIVKEIKQILAAFAQHQVSHASAGFSQSWAQTEMALHVLQEDTEWHHFQVMNKSRLFPSELADANPEELDYPCKENPYVIPIKTAYLSRQSSVLKNWKDGFFVLTLAGWLHVFSSSKDLGTDSVPERSIYLPTAVLGPHSDPAQKQHVFSLDGKGMGGLLHRDAQTFTVRAHSREEMLDWWGELAKHTQAALVTQVSTGANLNHSNSTISRAGSVQQHGAKSPKPVNTATFNQGPLPPSEHPNDKAEVPDTTVVGHAAPLPAGATGTATTSGPLGTATTAGPVGAATTAGPVGTVNTSAATAAPVVATTTTTTTTTNGALSSPSAETSGNHTTFLPENAPIQQEHHLLNRQNTGSTTSHSAMPKASTKKAKPGGLRRAQLGDDTTAVAAESPRFNPLVAATGANGKSEASGSSTTLAAQDREMTEASEGAEGSSPAGGETVSLALKADEAGDELSELRQTYEAAQKQFAESGTQEYLRGTIHECDRMVRNCGEEVYPSAEFNYIYASALHDFSLIGAEEQELSGFVEMALEYVSHVADLITASEKAEADWVWKYYLVAGKVNLQKADSLYEDQEAASSKKEFKQLGTQIHTTLVQATGLLDTGFRMIPKGEEKHVVRLDAKSIEKVGAKEHEMVSAAANVALHADRFEEYERRKKWNTWALETYRQVTQDTPENAEAWQGIATCLHSIVGWWADQEADEENDNEDDDEDEEEPEDELSLPVYSTERGQMSIQALEAIKKAIELARKSESLTSDLLTLGAECHLNLVNIAVGDKAAAEQSKAAVALIKEAMATFPDPALEERYAEVLKEFEEIAGSN</sequence>
<feature type="compositionally biased region" description="Polar residues" evidence="2">
    <location>
        <begin position="669"/>
        <end position="687"/>
    </location>
</feature>
<accession>A0A9P5RZR6</accession>
<feature type="region of interest" description="Disordered" evidence="2">
    <location>
        <begin position="662"/>
        <end position="687"/>
    </location>
</feature>
<dbReference type="OrthoDB" id="5598057at2759"/>
<feature type="region of interest" description="Disordered" evidence="2">
    <location>
        <begin position="1049"/>
        <end position="1072"/>
    </location>
</feature>
<evidence type="ECO:0000259" key="3">
    <source>
        <dbReference type="PROSITE" id="PS50003"/>
    </source>
</evidence>
<dbReference type="Gene3D" id="2.30.29.30">
    <property type="entry name" value="Pleckstrin-homology domain (PH domain)/Phosphotyrosine-binding domain (PTB)"/>
    <property type="match status" value="1"/>
</dbReference>
<feature type="compositionally biased region" description="Polar residues" evidence="2">
    <location>
        <begin position="759"/>
        <end position="769"/>
    </location>
</feature>
<evidence type="ECO:0000313" key="5">
    <source>
        <dbReference type="Proteomes" id="UP000748756"/>
    </source>
</evidence>